<evidence type="ECO:0000313" key="9">
    <source>
        <dbReference type="Proteomes" id="UP000168086"/>
    </source>
</evidence>
<comment type="subcellular location">
    <subcellularLocation>
        <location evidence="7">Host cytoplasm</location>
    </subcellularLocation>
    <subcellularLocation>
        <location evidence="7">Host nucleus</location>
    </subcellularLocation>
</comment>
<organismHost>
    <name type="scientific">Saimiri sciureus</name>
    <name type="common">Common squirrel monkey</name>
    <dbReference type="NCBI Taxonomy" id="9521"/>
</organismHost>
<keyword evidence="3" id="KW-0479">Metal-binding</keyword>
<evidence type="ECO:0000256" key="6">
    <source>
        <dbReference type="ARBA" id="ARBA00023200"/>
    </source>
</evidence>
<reference evidence="8 9" key="1">
    <citation type="journal article" date="2003" name="Virology">
        <title>The genome of herpesvirus saimiri C488 which is capable of transforming human T cells.</title>
        <authorList>
            <person name="Ensser A."/>
            <person name="Thurau M."/>
            <person name="Wittmann S."/>
            <person name="Fickenscher H."/>
        </authorList>
    </citation>
    <scope>NUCLEOTIDE SEQUENCE [LARGE SCALE GENOMIC DNA]</scope>
    <source>
        <strain evidence="8">C488</strain>
    </source>
</reference>
<protein>
    <recommendedName>
        <fullName evidence="7">Packaging protein UL32</fullName>
    </recommendedName>
</protein>
<dbReference type="GO" id="GO:0030430">
    <property type="term" value="C:host cell cytoplasm"/>
    <property type="evidence" value="ECO:0007669"/>
    <property type="project" value="UniProtKB-SubCell"/>
</dbReference>
<dbReference type="EMBL" id="AJ410493">
    <property type="protein sequence ID" value="CAC84366.1"/>
    <property type="molecule type" value="Genomic_DNA"/>
</dbReference>
<evidence type="ECO:0000256" key="1">
    <source>
        <dbReference type="ARBA" id="ARBA00005235"/>
    </source>
</evidence>
<comment type="function">
    <text evidence="7">Plays a role in efficient localization of neo-synthesized capsids to nuclear replication compartments, thereby controlling cleavage and packaging of virus genomic DNA.</text>
</comment>
<accession>Q80BL1</accession>
<dbReference type="GO" id="GO:0008270">
    <property type="term" value="F:zinc ion binding"/>
    <property type="evidence" value="ECO:0007669"/>
    <property type="project" value="UniProtKB-KW"/>
</dbReference>
<dbReference type="PROSITE" id="PS51988">
    <property type="entry name" value="HERPESVIRUS_UL32"/>
    <property type="match status" value="1"/>
</dbReference>
<keyword evidence="2 7" id="KW-1048">Host nucleus</keyword>
<evidence type="ECO:0000256" key="4">
    <source>
        <dbReference type="ARBA" id="ARBA00022771"/>
    </source>
</evidence>
<sequence>MIIPWQKSTLYKHKTSIECLLNSSFMPGTPETALDNLALVHTYAALTSTSTCKICQTLYSLISKNMPAVSFYEDYSLLCLTCLYAPITWTSTLMTAADFIEIIKTHFPTSDTSNFYAPQSILAIDIQLHFYIHRCFKVPSSNDILSTSSLQFLKTTFLQGKLTGSIPGQFCFKTAWIKNDACCNDTSHDLPSNLSSVFCKANLQLKPNLLPIILDIWSASDLFKNNFSNSEQPFFTYPEDIDICQGPCLLSPSLGLTQKNNTTSICPLCECIASHPNALDTLQTLKYTIINCIENNVKLLDRISFILSNDELDFIQDPILKTVIQNCSIQEIHKHFFCDPQCALNIKKTSTNILFKIPDPNLLKVLCARLATGEHLSKNYYLDCEYLETLVLIFKCSQTCKVGKTTFLEIIRELDLLSKKHNIPTVKAFQTSQIYV</sequence>
<dbReference type="InterPro" id="IPR002597">
    <property type="entry name" value="Herpes_env"/>
</dbReference>
<dbReference type="GO" id="GO:0042025">
    <property type="term" value="C:host cell nucleus"/>
    <property type="evidence" value="ECO:0007669"/>
    <property type="project" value="UniProtKB-SubCell"/>
</dbReference>
<evidence type="ECO:0000256" key="2">
    <source>
        <dbReference type="ARBA" id="ARBA00022562"/>
    </source>
</evidence>
<evidence type="ECO:0000256" key="5">
    <source>
        <dbReference type="ARBA" id="ARBA00022833"/>
    </source>
</evidence>
<dbReference type="GO" id="GO:0019031">
    <property type="term" value="C:viral envelope"/>
    <property type="evidence" value="ECO:0007669"/>
    <property type="project" value="InterPro"/>
</dbReference>
<dbReference type="Proteomes" id="UP000168086">
    <property type="component" value="Genome"/>
</dbReference>
<keyword evidence="5" id="KW-0862">Zinc</keyword>
<proteinExistence type="inferred from homology"/>
<keyword evidence="4" id="KW-0863">Zinc-finger</keyword>
<comment type="similarity">
    <text evidence="1 7">Belongs to the herpesviridae UL32 protein family.</text>
</comment>
<keyword evidence="6 7" id="KW-1035">Host cytoplasm</keyword>
<evidence type="ECO:0000313" key="8">
    <source>
        <dbReference type="EMBL" id="CAC84366.1"/>
    </source>
</evidence>
<evidence type="ECO:0000256" key="7">
    <source>
        <dbReference type="RuleBase" id="RU364029"/>
    </source>
</evidence>
<organism evidence="8 9">
    <name type="scientific">Saimiriine herpesvirus 2 (strain 488)</name>
    <name type="common">SaHV-2</name>
    <name type="synonym">Herpesvirus saimiri</name>
    <dbReference type="NCBI Taxonomy" id="10384"/>
    <lineage>
        <taxon>Viruses</taxon>
        <taxon>Duplodnaviria</taxon>
        <taxon>Heunggongvirae</taxon>
        <taxon>Peploviricota</taxon>
        <taxon>Herviviricetes</taxon>
        <taxon>Herpesvirales</taxon>
        <taxon>Orthoherpesviridae</taxon>
        <taxon>Gammaherpesvirinae</taxon>
        <taxon>Rhadinovirus</taxon>
        <taxon>Rhadinovirus saimiriinegamma2</taxon>
        <taxon>Saimiriine herpesvirus 2</taxon>
    </lineage>
</organism>
<dbReference type="Pfam" id="PF01673">
    <property type="entry name" value="Herpes_env"/>
    <property type="match status" value="2"/>
</dbReference>
<name>Q80BL1_SHV2C</name>
<evidence type="ECO:0000256" key="3">
    <source>
        <dbReference type="ARBA" id="ARBA00022723"/>
    </source>
</evidence>